<dbReference type="EMBL" id="LVLJ01000747">
    <property type="protein sequence ID" value="OAE32713.1"/>
    <property type="molecule type" value="Genomic_DNA"/>
</dbReference>
<proteinExistence type="predicted"/>
<dbReference type="AlphaFoldDB" id="A0A176WJ78"/>
<organism evidence="2 3">
    <name type="scientific">Marchantia polymorpha subsp. ruderalis</name>
    <dbReference type="NCBI Taxonomy" id="1480154"/>
    <lineage>
        <taxon>Eukaryota</taxon>
        <taxon>Viridiplantae</taxon>
        <taxon>Streptophyta</taxon>
        <taxon>Embryophyta</taxon>
        <taxon>Marchantiophyta</taxon>
        <taxon>Marchantiopsida</taxon>
        <taxon>Marchantiidae</taxon>
        <taxon>Marchantiales</taxon>
        <taxon>Marchantiaceae</taxon>
        <taxon>Marchantia</taxon>
    </lineage>
</organism>
<dbReference type="PANTHER" id="PTHR47679">
    <property type="entry name" value="PROTEIN TORNADO 1"/>
    <property type="match status" value="1"/>
</dbReference>
<gene>
    <name evidence="2" type="ORF">AXG93_4407s1000</name>
</gene>
<dbReference type="PANTHER" id="PTHR47679:SF2">
    <property type="entry name" value="C-TERMINAL OF ROC (COR) DOMAIN-CONTAINING PROTEIN"/>
    <property type="match status" value="1"/>
</dbReference>
<dbReference type="SUPFAM" id="SSF52540">
    <property type="entry name" value="P-loop containing nucleoside triphosphate hydrolases"/>
    <property type="match status" value="1"/>
</dbReference>
<dbReference type="InterPro" id="IPR001611">
    <property type="entry name" value="Leu-rich_rpt"/>
</dbReference>
<dbReference type="InterPro" id="IPR032675">
    <property type="entry name" value="LRR_dom_sf"/>
</dbReference>
<evidence type="ECO:0000313" key="2">
    <source>
        <dbReference type="EMBL" id="OAE32713.1"/>
    </source>
</evidence>
<accession>A0A176WJ78</accession>
<dbReference type="SUPFAM" id="SSF52047">
    <property type="entry name" value="RNI-like"/>
    <property type="match status" value="1"/>
</dbReference>
<evidence type="ECO:0000256" key="1">
    <source>
        <dbReference type="SAM" id="MobiDB-lite"/>
    </source>
</evidence>
<name>A0A176WJ78_MARPO</name>
<dbReference type="Proteomes" id="UP000077202">
    <property type="component" value="Unassembled WGS sequence"/>
</dbReference>
<feature type="region of interest" description="Disordered" evidence="1">
    <location>
        <begin position="1"/>
        <end position="35"/>
    </location>
</feature>
<sequence>MNSGKENSQCSPDGCRIRIPSTLTRDPHPKEHGNCGATGPGLGIGNGAHGATGIQFHPGIRQQQSETCSVESIVASLEPTRNRPPAPHSVLYRDRIEERQREGWQESVARPLPPLLLLLHAHRSSGSFALDLVRRFLGFSQVVRDSGPKSLAMWTNDYLSDHFRAVEALPDFWHIMRSMFNLTDPEYEKCEARLLKELKQVNRIELTIPSVKFPSRGGFGTLGHALQQGCFPRLKALQISDNALSVDEVKELARAIKLGNLSNLRTFSLTKCSINAAGAEVLAEAMERGKLARLQTLEMDGNPIGHRGLMALATLLESGRLPALKSLAVSFLGETQPHSRVPEPISTDAADVFGRALQSEQMAGLKDLTLRHIVKKELMAAVSRALELGKNAKLRSFTLSDCDLGEAEAKVVAGVFLSPNFSSLVSLNLGDNNWVGDDGRAVRALIQGFKSPHLRTLQVLNMQSMPSRSIEDEHLAEIAALLEVGHLPGLKTLHARNVSHYILAVLSPPAMIRAYQNNPFLVAEVIMDWPSQAMQATAEGLRKSNQKLGKRLKWLRIEPQVCRSHVKVFLCGHARVGKTTLRRALCRTQWEALRTSQSDWRNEGPAKDDEVSQIVQKKHVLRLWDPELPQIPLADGPPTIFIIVCSANYYGSALENKSQAKQQLLHWMNYISSTSVEGHHEGRRHVIVVLNSFEGDHSCHSEPDWTSFITLYSEIYEDTLRICHTPFILNALSRKEVMRFKKKLLDFARFRTWNWTSQANKLDKVPSRESLATLTGPGKEEPADFDLWRPMTP</sequence>
<dbReference type="InterPro" id="IPR027417">
    <property type="entry name" value="P-loop_NTPase"/>
</dbReference>
<dbReference type="Pfam" id="PF13516">
    <property type="entry name" value="LRR_6"/>
    <property type="match status" value="2"/>
</dbReference>
<protein>
    <recommendedName>
        <fullName evidence="4">C-terminal of Roc (COR) domain-containing protein</fullName>
    </recommendedName>
</protein>
<dbReference type="SMART" id="SM00368">
    <property type="entry name" value="LRR_RI"/>
    <property type="match status" value="5"/>
</dbReference>
<evidence type="ECO:0008006" key="4">
    <source>
        <dbReference type="Google" id="ProtNLM"/>
    </source>
</evidence>
<reference evidence="2" key="1">
    <citation type="submission" date="2016-03" db="EMBL/GenBank/DDBJ databases">
        <title>Mechanisms controlling the formation of the plant cell surface in tip-growing cells are functionally conserved among land plants.</title>
        <authorList>
            <person name="Honkanen S."/>
            <person name="Jones V.A."/>
            <person name="Morieri G."/>
            <person name="Champion C."/>
            <person name="Hetherington A.J."/>
            <person name="Kelly S."/>
            <person name="Saint-Marcoux D."/>
            <person name="Proust H."/>
            <person name="Prescott H."/>
            <person name="Dolan L."/>
        </authorList>
    </citation>
    <scope>NUCLEOTIDE SEQUENCE [LARGE SCALE GENOMIC DNA]</scope>
    <source>
        <tissue evidence="2">Whole gametophyte</tissue>
    </source>
</reference>
<evidence type="ECO:0000313" key="3">
    <source>
        <dbReference type="Proteomes" id="UP000077202"/>
    </source>
</evidence>
<dbReference type="Gene3D" id="3.80.10.10">
    <property type="entry name" value="Ribonuclease Inhibitor"/>
    <property type="match status" value="2"/>
</dbReference>
<keyword evidence="3" id="KW-1185">Reference proteome</keyword>
<comment type="caution">
    <text evidence="2">The sequence shown here is derived from an EMBL/GenBank/DDBJ whole genome shotgun (WGS) entry which is preliminary data.</text>
</comment>
<feature type="compositionally biased region" description="Polar residues" evidence="1">
    <location>
        <begin position="1"/>
        <end position="11"/>
    </location>
</feature>
<feature type="region of interest" description="Disordered" evidence="1">
    <location>
        <begin position="768"/>
        <end position="793"/>
    </location>
</feature>